<dbReference type="PROSITE" id="PS51123">
    <property type="entry name" value="OMPA_2"/>
    <property type="match status" value="1"/>
</dbReference>
<evidence type="ECO:0000313" key="4">
    <source>
        <dbReference type="EMBL" id="JAP39379.1"/>
    </source>
</evidence>
<keyword evidence="2" id="KW-0472">Membrane</keyword>
<name>A0A0X3NH92_SCHSO</name>
<feature type="non-terminal residue" evidence="4">
    <location>
        <position position="1"/>
    </location>
</feature>
<dbReference type="InterPro" id="IPR006665">
    <property type="entry name" value="OmpA-like"/>
</dbReference>
<gene>
    <name evidence="4" type="ORF">TR104305</name>
</gene>
<evidence type="ECO:0000259" key="3">
    <source>
        <dbReference type="PROSITE" id="PS51123"/>
    </source>
</evidence>
<feature type="transmembrane region" description="Helical" evidence="2">
    <location>
        <begin position="26"/>
        <end position="48"/>
    </location>
</feature>
<reference evidence="4" key="1">
    <citation type="submission" date="2016-01" db="EMBL/GenBank/DDBJ databases">
        <title>Reference transcriptome for the parasite Schistocephalus solidus: insights into the molecular evolution of parasitism.</title>
        <authorList>
            <person name="Hebert F.O."/>
            <person name="Grambauer S."/>
            <person name="Barber I."/>
            <person name="Landry C.R."/>
            <person name="Aubin-Horth N."/>
        </authorList>
    </citation>
    <scope>NUCLEOTIDE SEQUENCE</scope>
</reference>
<protein>
    <submittedName>
        <fullName evidence="4">Taeniidae antigen</fullName>
    </submittedName>
</protein>
<sequence length="113" mass="13040">ALADDDEKRSRNPRVEMMKKGENCPLVHRIVMKVCVLVLLTLVAIALADDDENRSGNLRVEMMKKVVAVQKFFKEDPLGVKIVEQLQDLLAILRQARQRLRQRMADYLKNLPE</sequence>
<evidence type="ECO:0000256" key="1">
    <source>
        <dbReference type="SAM" id="Coils"/>
    </source>
</evidence>
<keyword evidence="1" id="KW-0175">Coiled coil</keyword>
<keyword evidence="2" id="KW-1133">Transmembrane helix</keyword>
<accession>A0A0X3NH92</accession>
<dbReference type="AlphaFoldDB" id="A0A0X3NH92"/>
<organism evidence="4">
    <name type="scientific">Schistocephalus solidus</name>
    <name type="common">Tapeworm</name>
    <dbReference type="NCBI Taxonomy" id="70667"/>
    <lineage>
        <taxon>Eukaryota</taxon>
        <taxon>Metazoa</taxon>
        <taxon>Spiralia</taxon>
        <taxon>Lophotrochozoa</taxon>
        <taxon>Platyhelminthes</taxon>
        <taxon>Cestoda</taxon>
        <taxon>Eucestoda</taxon>
        <taxon>Diphyllobothriidea</taxon>
        <taxon>Diphyllobothriidae</taxon>
        <taxon>Schistocephalus</taxon>
    </lineage>
</organism>
<dbReference type="InterPro" id="IPR008860">
    <property type="entry name" value="Taeniidae_ag"/>
</dbReference>
<keyword evidence="2" id="KW-0812">Transmembrane</keyword>
<dbReference type="Pfam" id="PF05596">
    <property type="entry name" value="Taeniidae_ag"/>
    <property type="match status" value="1"/>
</dbReference>
<feature type="domain" description="OmpA-like" evidence="3">
    <location>
        <begin position="1"/>
        <end position="23"/>
    </location>
</feature>
<evidence type="ECO:0000256" key="2">
    <source>
        <dbReference type="SAM" id="Phobius"/>
    </source>
</evidence>
<feature type="coiled-coil region" evidence="1">
    <location>
        <begin position="83"/>
        <end position="110"/>
    </location>
</feature>
<dbReference type="EMBL" id="GEEE01023846">
    <property type="protein sequence ID" value="JAP39379.1"/>
    <property type="molecule type" value="Transcribed_RNA"/>
</dbReference>
<proteinExistence type="predicted"/>